<evidence type="ECO:0000256" key="7">
    <source>
        <dbReference type="SAM" id="Phobius"/>
    </source>
</evidence>
<evidence type="ECO:0000256" key="6">
    <source>
        <dbReference type="ARBA" id="ARBA00023136"/>
    </source>
</evidence>
<dbReference type="Gene3D" id="3.90.550.50">
    <property type="match status" value="1"/>
</dbReference>
<protein>
    <submittedName>
        <fullName evidence="9">Uncharacterized protein</fullName>
    </submittedName>
</protein>
<keyword evidence="6 7" id="KW-0472">Membrane</keyword>
<keyword evidence="8" id="KW-1185">Reference proteome</keyword>
<organism evidence="8 9">
    <name type="scientific">Ascaris lumbricoides</name>
    <name type="common">Giant roundworm</name>
    <dbReference type="NCBI Taxonomy" id="6252"/>
    <lineage>
        <taxon>Eukaryota</taxon>
        <taxon>Metazoa</taxon>
        <taxon>Ecdysozoa</taxon>
        <taxon>Nematoda</taxon>
        <taxon>Chromadorea</taxon>
        <taxon>Rhabditida</taxon>
        <taxon>Spirurina</taxon>
        <taxon>Ascaridomorpha</taxon>
        <taxon>Ascaridoidea</taxon>
        <taxon>Ascarididae</taxon>
        <taxon>Ascaris</taxon>
    </lineage>
</organism>
<evidence type="ECO:0000313" key="9">
    <source>
        <dbReference type="WBParaSite" id="ALUE_0000774001-mRNA-1"/>
    </source>
</evidence>
<dbReference type="Proteomes" id="UP000036681">
    <property type="component" value="Unplaced"/>
</dbReference>
<evidence type="ECO:0000256" key="5">
    <source>
        <dbReference type="ARBA" id="ARBA00022989"/>
    </source>
</evidence>
<dbReference type="InterPro" id="IPR026050">
    <property type="entry name" value="C1GALT1/C1GALT1_chp1"/>
</dbReference>
<accession>A0A9J2PCN8</accession>
<reference evidence="9" key="1">
    <citation type="submission" date="2023-03" db="UniProtKB">
        <authorList>
            <consortium name="WormBaseParasite"/>
        </authorList>
    </citation>
    <scope>IDENTIFICATION</scope>
</reference>
<keyword evidence="5 7" id="KW-1133">Transmembrane helix</keyword>
<evidence type="ECO:0000256" key="4">
    <source>
        <dbReference type="ARBA" id="ARBA00022968"/>
    </source>
</evidence>
<evidence type="ECO:0000256" key="3">
    <source>
        <dbReference type="ARBA" id="ARBA00022692"/>
    </source>
</evidence>
<proteinExistence type="inferred from homology"/>
<dbReference type="PANTHER" id="PTHR23033:SF8">
    <property type="entry name" value="HEXOSYLTRANSFERASE"/>
    <property type="match status" value="1"/>
</dbReference>
<dbReference type="GO" id="GO:0016020">
    <property type="term" value="C:membrane"/>
    <property type="evidence" value="ECO:0007669"/>
    <property type="project" value="UniProtKB-SubCell"/>
</dbReference>
<keyword evidence="4" id="KW-0735">Signal-anchor</keyword>
<dbReference type="WBParaSite" id="ALUE_0000774001-mRNA-1">
    <property type="protein sequence ID" value="ALUE_0000774001-mRNA-1"/>
    <property type="gene ID" value="ALUE_0000774001"/>
</dbReference>
<comment type="similarity">
    <text evidence="2">Belongs to the glycosyltransferase 31 family. Beta3-Gal-T subfamily.</text>
</comment>
<comment type="subcellular location">
    <subcellularLocation>
        <location evidence="1">Membrane</location>
        <topology evidence="1">Single-pass type II membrane protein</topology>
    </subcellularLocation>
</comment>
<keyword evidence="3 7" id="KW-0812">Transmembrane</keyword>
<dbReference type="PANTHER" id="PTHR23033">
    <property type="entry name" value="BETA1,3-GALACTOSYLTRANSFERASE"/>
    <property type="match status" value="1"/>
</dbReference>
<evidence type="ECO:0000256" key="2">
    <source>
        <dbReference type="ARBA" id="ARBA00006462"/>
    </source>
</evidence>
<sequence>MSWGRSLRYLFIGGYRGLCCKMLILLASFDFRIPSTLVFSALRNGTCLMHRISLTQLRVAAFHWKPSASLIAQLAFGILIGTLIGFSARYEYEWDVHTFEDGLNFVVPSQDRNITIEEIYIRCVIIVYRKREKKSHYINAIKDTYASRCNQTLYFMDSKKLQDEFAEELRTVYVDTWQTMYHWNFYRHILRYVSTHLLNESDLTSRKRAIGWTVIGDEQMYLMVENLRRYLLKVDSREALLLGRVTQTRSLLSLLFPFGAYTIVSTRASIIYSDSALRTMADDKCSGWSIPVATEKALVTCASTVNVRIIDPVDHEGMYLLHSKSPKSLIPTTSGFSIGSPYKKADVKVECCSDETITFGDMNYKQHRMVDFLTRSKVKALDLCLWIRVWCNRSGRYQTCRADAIEY</sequence>
<dbReference type="GO" id="GO:0016263">
    <property type="term" value="F:glycoprotein-N-acetylgalactosamine 3-beta-galactosyltransferase activity"/>
    <property type="evidence" value="ECO:0007669"/>
    <property type="project" value="TreeGrafter"/>
</dbReference>
<evidence type="ECO:0000313" key="8">
    <source>
        <dbReference type="Proteomes" id="UP000036681"/>
    </source>
</evidence>
<name>A0A9J2PCN8_ASCLU</name>
<feature type="transmembrane region" description="Helical" evidence="7">
    <location>
        <begin position="7"/>
        <end position="29"/>
    </location>
</feature>
<evidence type="ECO:0000256" key="1">
    <source>
        <dbReference type="ARBA" id="ARBA00004606"/>
    </source>
</evidence>
<dbReference type="AlphaFoldDB" id="A0A9J2PCN8"/>